<keyword evidence="1" id="KW-0560">Oxidoreductase</keyword>
<dbReference type="SUPFAM" id="SSF51197">
    <property type="entry name" value="Clavaminate synthase-like"/>
    <property type="match status" value="1"/>
</dbReference>
<dbReference type="InterPro" id="IPR005123">
    <property type="entry name" value="Oxoglu/Fe-dep_dioxygenase_dom"/>
</dbReference>
<feature type="domain" description="Fe2OG dioxygenase" evidence="2">
    <location>
        <begin position="185"/>
        <end position="306"/>
    </location>
</feature>
<organism evidence="3 4">
    <name type="scientific">Prorocentrum cordatum</name>
    <dbReference type="NCBI Taxonomy" id="2364126"/>
    <lineage>
        <taxon>Eukaryota</taxon>
        <taxon>Sar</taxon>
        <taxon>Alveolata</taxon>
        <taxon>Dinophyceae</taxon>
        <taxon>Prorocentrales</taxon>
        <taxon>Prorocentraceae</taxon>
        <taxon>Prorocentrum</taxon>
    </lineage>
</organism>
<dbReference type="Pfam" id="PF03171">
    <property type="entry name" value="2OG-FeII_Oxy"/>
    <property type="match status" value="1"/>
</dbReference>
<sequence>MASAEAEIAAERALLAEGGTGGDEALGGDVPTVDLAAGDEAAAAALWEAATTVGFFQVVNHGIAQAEIDAAFSASAGFFARPVEEKERASPFAPEANSGYEFMKQVRPSTGTADQKESLQITARQGAMEGRWPQEPPGLRGASERLLDSALAVGRRILSLLETRACPKLAPGTLSRAHTLWGPQGQCTLRMLHYFPMELRALEALRADGGGRMHWRAGPHTDWCCATLLFQRPGGDGLECAPNPRVGGPWLRVPPQEGAIAVNIGDMLGRWSDGRLLSNLHRVRLPTPAECSPARPRYSIAVFLQADRDAEIRSEKHPTITAGDYILGRIRSNFASGPAPKRQKVAADAAA</sequence>
<evidence type="ECO:0000256" key="1">
    <source>
        <dbReference type="RuleBase" id="RU003682"/>
    </source>
</evidence>
<dbReference type="Pfam" id="PF14226">
    <property type="entry name" value="DIOX_N"/>
    <property type="match status" value="1"/>
</dbReference>
<accession>A0ABN9SJC2</accession>
<comment type="caution">
    <text evidence="3">The sequence shown here is derived from an EMBL/GenBank/DDBJ whole genome shotgun (WGS) entry which is preliminary data.</text>
</comment>
<dbReference type="Gene3D" id="2.60.120.330">
    <property type="entry name" value="B-lactam Antibiotic, Isopenicillin N Synthase, Chain"/>
    <property type="match status" value="1"/>
</dbReference>
<keyword evidence="1" id="KW-0408">Iron</keyword>
<keyword evidence="4" id="KW-1185">Reference proteome</keyword>
<dbReference type="PANTHER" id="PTHR47990">
    <property type="entry name" value="2-OXOGLUTARATE (2OG) AND FE(II)-DEPENDENT OXYGENASE SUPERFAMILY PROTEIN-RELATED"/>
    <property type="match status" value="1"/>
</dbReference>
<dbReference type="Proteomes" id="UP001189429">
    <property type="component" value="Unassembled WGS sequence"/>
</dbReference>
<dbReference type="InterPro" id="IPR026992">
    <property type="entry name" value="DIOX_N"/>
</dbReference>
<evidence type="ECO:0000313" key="4">
    <source>
        <dbReference type="Proteomes" id="UP001189429"/>
    </source>
</evidence>
<protein>
    <recommendedName>
        <fullName evidence="2">Fe2OG dioxygenase domain-containing protein</fullName>
    </recommendedName>
</protein>
<reference evidence="3" key="1">
    <citation type="submission" date="2023-10" db="EMBL/GenBank/DDBJ databases">
        <authorList>
            <person name="Chen Y."/>
            <person name="Shah S."/>
            <person name="Dougan E. K."/>
            <person name="Thang M."/>
            <person name="Chan C."/>
        </authorList>
    </citation>
    <scope>NUCLEOTIDE SEQUENCE [LARGE SCALE GENOMIC DNA]</scope>
</reference>
<dbReference type="PROSITE" id="PS51471">
    <property type="entry name" value="FE2OG_OXY"/>
    <property type="match status" value="1"/>
</dbReference>
<keyword evidence="1" id="KW-0479">Metal-binding</keyword>
<comment type="similarity">
    <text evidence="1">Belongs to the iron/ascorbate-dependent oxidoreductase family.</text>
</comment>
<dbReference type="InterPro" id="IPR050231">
    <property type="entry name" value="Iron_ascorbate_oxido_reductase"/>
</dbReference>
<proteinExistence type="inferred from homology"/>
<dbReference type="EMBL" id="CAUYUJ010011454">
    <property type="protein sequence ID" value="CAK0831807.1"/>
    <property type="molecule type" value="Genomic_DNA"/>
</dbReference>
<dbReference type="InterPro" id="IPR027443">
    <property type="entry name" value="IPNS-like_sf"/>
</dbReference>
<evidence type="ECO:0000313" key="3">
    <source>
        <dbReference type="EMBL" id="CAK0831807.1"/>
    </source>
</evidence>
<name>A0ABN9SJC2_9DINO</name>
<evidence type="ECO:0000259" key="2">
    <source>
        <dbReference type="PROSITE" id="PS51471"/>
    </source>
</evidence>
<dbReference type="InterPro" id="IPR044861">
    <property type="entry name" value="IPNS-like_FE2OG_OXY"/>
</dbReference>
<gene>
    <name evidence="3" type="ORF">PCOR1329_LOCUS30061</name>
</gene>